<keyword evidence="6" id="KW-0547">Nucleotide-binding</keyword>
<dbReference type="InParanoid" id="A7TL53"/>
<dbReference type="STRING" id="436907.A7TL53"/>
<evidence type="ECO:0000256" key="4">
    <source>
        <dbReference type="ARBA" id="ARBA00022679"/>
    </source>
</evidence>
<dbReference type="GO" id="GO:0000425">
    <property type="term" value="P:pexophagy"/>
    <property type="evidence" value="ECO:0007669"/>
    <property type="project" value="EnsemblFungi"/>
</dbReference>
<evidence type="ECO:0000256" key="6">
    <source>
        <dbReference type="ARBA" id="ARBA00022741"/>
    </source>
</evidence>
<feature type="domain" description="Protein kinase" evidence="10">
    <location>
        <begin position="28"/>
        <end position="355"/>
    </location>
</feature>
<evidence type="ECO:0000256" key="3">
    <source>
        <dbReference type="ARBA" id="ARBA00022574"/>
    </source>
</evidence>
<dbReference type="GO" id="GO:0071561">
    <property type="term" value="C:nucleus-vacuole junction"/>
    <property type="evidence" value="ECO:0007669"/>
    <property type="project" value="EnsemblFungi"/>
</dbReference>
<dbReference type="GO" id="GO:0120095">
    <property type="term" value="C:vacuole-isolation membrane contact site"/>
    <property type="evidence" value="ECO:0007669"/>
    <property type="project" value="EnsemblFungi"/>
</dbReference>
<evidence type="ECO:0000313" key="12">
    <source>
        <dbReference type="Proteomes" id="UP000000267"/>
    </source>
</evidence>
<dbReference type="PROSITE" id="PS00108">
    <property type="entry name" value="PROTEIN_KINASE_ST"/>
    <property type="match status" value="1"/>
</dbReference>
<keyword evidence="8" id="KW-0067">ATP-binding</keyword>
<proteinExistence type="predicted"/>
<dbReference type="GO" id="GO:0051365">
    <property type="term" value="P:cellular response to potassium ion starvation"/>
    <property type="evidence" value="ECO:0007669"/>
    <property type="project" value="EnsemblFungi"/>
</dbReference>
<reference evidence="11 12" key="1">
    <citation type="journal article" date="2007" name="Proc. Natl. Acad. Sci. U.S.A.">
        <title>Independent sorting-out of thousands of duplicated gene pairs in two yeast species descended from a whole-genome duplication.</title>
        <authorList>
            <person name="Scannell D.R."/>
            <person name="Frank A.C."/>
            <person name="Conant G.C."/>
            <person name="Byrne K.P."/>
            <person name="Woolfit M."/>
            <person name="Wolfe K.H."/>
        </authorList>
    </citation>
    <scope>NUCLEOTIDE SEQUENCE [LARGE SCALE GENOMIC DNA]</scope>
    <source>
        <strain evidence="12">ATCC 22028 / DSM 70294 / BCRC 21397 / CBS 2163 / NBRC 10782 / NRRL Y-8283 / UCD 57-17</strain>
    </source>
</reference>
<evidence type="ECO:0000256" key="1">
    <source>
        <dbReference type="ARBA" id="ARBA00012513"/>
    </source>
</evidence>
<dbReference type="FunCoup" id="A7TL53">
    <property type="interactions" value="906"/>
</dbReference>
<evidence type="ECO:0000313" key="11">
    <source>
        <dbReference type="EMBL" id="EDO17016.1"/>
    </source>
</evidence>
<dbReference type="SMART" id="SM00220">
    <property type="entry name" value="S_TKc"/>
    <property type="match status" value="1"/>
</dbReference>
<evidence type="ECO:0000256" key="8">
    <source>
        <dbReference type="ARBA" id="ARBA00022840"/>
    </source>
</evidence>
<dbReference type="InterPro" id="IPR001680">
    <property type="entry name" value="WD40_rpt"/>
</dbReference>
<dbReference type="GO" id="GO:0006623">
    <property type="term" value="P:protein targeting to vacuole"/>
    <property type="evidence" value="ECO:0007669"/>
    <property type="project" value="EnsemblFungi"/>
</dbReference>
<organism evidence="12">
    <name type="scientific">Vanderwaltozyma polyspora (strain ATCC 22028 / DSM 70294 / BCRC 21397 / CBS 2163 / NBRC 10782 / NRRL Y-8283 / UCD 57-17)</name>
    <name type="common">Kluyveromyces polysporus</name>
    <dbReference type="NCBI Taxonomy" id="436907"/>
    <lineage>
        <taxon>Eukaryota</taxon>
        <taxon>Fungi</taxon>
        <taxon>Dikarya</taxon>
        <taxon>Ascomycota</taxon>
        <taxon>Saccharomycotina</taxon>
        <taxon>Saccharomycetes</taxon>
        <taxon>Saccharomycetales</taxon>
        <taxon>Saccharomycetaceae</taxon>
        <taxon>Vanderwaltozyma</taxon>
    </lineage>
</organism>
<dbReference type="GO" id="GO:0034272">
    <property type="term" value="C:phosphatidylinositol 3-kinase complex, class III, type II"/>
    <property type="evidence" value="ECO:0007669"/>
    <property type="project" value="EnsemblFungi"/>
</dbReference>
<sequence length="1506" mass="172600">MGNQLSLLLHQSSASIAVSSYIDILDEVHYLSQLNSSSFLRTCKALDPNGKIIIKIFIKSNENENLNNYQKLINLQSNSLKNLPNVLNYSKIIESNRCGYLIRQFVHFNLYDRLITRPYLSKIELTFITFQILIVLKNIHDLNITHGDIKTENLLVSSWNWITLTDFTSLIKPVYLPEDNPGEFLFYFDTSKRRSCYLAPERFNTTLANENYNTNANINSQQQQQQQQEQQQQQQEQQPQKPQQQQPHQQHQQQQQQQQKQLPTQTAKVTKEMDIFSAGCCIAELFSEGKPLFNLSQLFKYKNSNNNYDIEKVLKENLSSNSIEILPLILDMINLDPSKRLSIDEILAKYRDIIFPDYFYNFTYDYFRNLATAGTSVPIADKICVHSTLSDKKYIFDECCEKIYNDFNKISKSLGYDYNINKPENSIKLNLKNSKINEFLKSLNLSLLNFHSHDSNIISNQFNSRYSNDSKNNINDEAAIFFISFLSHSLRNIISRETKLKCIELLTAFSQFISDENKIDRILPFLVSLFDDNDIIVQSFAILSVTQILNIIENLNPINENIFVDYLLPKMKKLLQSPKPNTYLRIIFAYCFGDLTNNANRFQELSFYLDYNDVHELLLNDLETLDIKNKYMKKLSQQIEELSIYLLTDNDSRVKIALLVNILPLCKYFGREKTNDIILSHLITYLNDKDSSLRIQLIQSISGISILLGLLTVQQYILPLLVQTITDPEELVVITVLKTLIDICKIGLMNKKFYSDIIETVAPLLLHPNTWIRQFSIRLIVEFSTNLSNAENYCILYPIVRPYFEFDVEFNLESMITSCKQPISRTVYDLLCSWSLRSSKTLFWKQVPTKDVDSFGNNIVNFVTKDYSIKNYGFNANSSIRASKSSLKNYDNQEIPLTAEDKNWIDKFKALGLTDDELWKIAILRGYVLRISKMLNRKSIIKNNNGNKDLVSTKLLEFPNILPKNVFFDVTYNDTKNVIHKNLTKVQEAAKDNNIESVDTNHMNDIGHVFDLNGSLILKNKSNPIVNSNLENIYVQVEPSNQEGIFDNDNLTEDYINKENFIVTNSYEGNEKTIKRFLDTFDIECELSELKEFGPKVSNSSNSFNLVNFKQKMIVNLTEGESNSFTSISLSNGPIPFLVTGTVEGILKLWDIADIATGEVYSCSVCFDCSSTITSIIMIPGYDCFVVSTKDGILWIFRVLFTSSDKKNLVNTIKCIRKENINNSSSPNKSINTRSPGKDLYAIRVKMSFITGSPLLFVLTNKSTVMVYDIRDMRLKHTIKNPVEFGAVVSFTIDNSSSTLILGTIKGVICIWDLRFEVLIRSWTFGDHTSITNIESLDSYGKSSIVVSGGYTGSLFTIWDYSRIQCKYAFINSENEPPIEVFTPIEKDIKSIVSKFKIVKVISTYLYVKDLTIFTSEILENNIIAFDLKNLKSSKCIMKLSSAVEFSTRKVTPHLTYVLRKSTVEKIGIPNNPFHNDIINAIEATQMNNSCILISADNSGILNVFG</sequence>
<feature type="region of interest" description="Disordered" evidence="9">
    <location>
        <begin position="219"/>
        <end position="265"/>
    </location>
</feature>
<dbReference type="SUPFAM" id="SSF56112">
    <property type="entry name" value="Protein kinase-like (PK-like)"/>
    <property type="match status" value="1"/>
</dbReference>
<evidence type="ECO:0000256" key="2">
    <source>
        <dbReference type="ARBA" id="ARBA00022527"/>
    </source>
</evidence>
<dbReference type="GeneID" id="5545188"/>
<dbReference type="EC" id="2.7.11.1" evidence="1"/>
<name>A7TL53_VANPO</name>
<keyword evidence="3" id="KW-0853">WD repeat</keyword>
<dbReference type="InterPro" id="IPR011009">
    <property type="entry name" value="Kinase-like_dom_sf"/>
</dbReference>
<evidence type="ECO:0000256" key="5">
    <source>
        <dbReference type="ARBA" id="ARBA00022737"/>
    </source>
</evidence>
<dbReference type="GO" id="GO:0034271">
    <property type="term" value="C:phosphatidylinositol 3-kinase complex, class III, type I"/>
    <property type="evidence" value="ECO:0007669"/>
    <property type="project" value="EnsemblFungi"/>
</dbReference>
<dbReference type="GO" id="GO:0043130">
    <property type="term" value="F:ubiquitin binding"/>
    <property type="evidence" value="ECO:0007669"/>
    <property type="project" value="EnsemblFungi"/>
</dbReference>
<dbReference type="GO" id="GO:0046854">
    <property type="term" value="P:phosphatidylinositol phosphate biosynthetic process"/>
    <property type="evidence" value="ECO:0007669"/>
    <property type="project" value="EnsemblFungi"/>
</dbReference>
<dbReference type="Gene3D" id="1.10.510.10">
    <property type="entry name" value="Transferase(Phosphotransferase) domain 1"/>
    <property type="match status" value="2"/>
</dbReference>
<feature type="compositionally biased region" description="Low complexity" evidence="9">
    <location>
        <begin position="219"/>
        <end position="261"/>
    </location>
</feature>
<dbReference type="EMBL" id="DS480412">
    <property type="protein sequence ID" value="EDO17016.1"/>
    <property type="molecule type" value="Genomic_DNA"/>
</dbReference>
<keyword evidence="7" id="KW-0418">Kinase</keyword>
<dbReference type="SMART" id="SM00320">
    <property type="entry name" value="WD40"/>
    <property type="match status" value="4"/>
</dbReference>
<gene>
    <name evidence="11" type="ORF">Kpol_1065p32</name>
</gene>
<dbReference type="RefSeq" id="XP_001644874.1">
    <property type="nucleotide sequence ID" value="XM_001644824.1"/>
</dbReference>
<dbReference type="PANTHER" id="PTHR17583">
    <property type="entry name" value="PHOSPHOINOSITIDE 3-KINASE REGULATORY SUBUNIT 4"/>
    <property type="match status" value="1"/>
</dbReference>
<keyword evidence="5" id="KW-0677">Repeat</keyword>
<dbReference type="GO" id="GO:0005770">
    <property type="term" value="C:late endosome"/>
    <property type="evidence" value="ECO:0007669"/>
    <property type="project" value="TreeGrafter"/>
</dbReference>
<evidence type="ECO:0000256" key="7">
    <source>
        <dbReference type="ARBA" id="ARBA00022777"/>
    </source>
</evidence>
<dbReference type="Gene3D" id="2.130.10.10">
    <property type="entry name" value="YVTN repeat-like/Quinoprotein amine dehydrogenase"/>
    <property type="match status" value="1"/>
</dbReference>
<keyword evidence="12" id="KW-1185">Reference proteome</keyword>
<dbReference type="PhylomeDB" id="A7TL53"/>
<keyword evidence="4" id="KW-0808">Transferase</keyword>
<dbReference type="InterPro" id="IPR000719">
    <property type="entry name" value="Prot_kinase_dom"/>
</dbReference>
<dbReference type="Proteomes" id="UP000000267">
    <property type="component" value="Unassembled WGS sequence"/>
</dbReference>
<dbReference type="InterPro" id="IPR011989">
    <property type="entry name" value="ARM-like"/>
</dbReference>
<accession>A7TL53</accession>
<keyword evidence="2" id="KW-0723">Serine/threonine-protein kinase</keyword>
<dbReference type="InterPro" id="IPR036322">
    <property type="entry name" value="WD40_repeat_dom_sf"/>
</dbReference>
<dbReference type="HOGENOM" id="CLU_001696_0_1_1"/>
<evidence type="ECO:0000256" key="9">
    <source>
        <dbReference type="SAM" id="MobiDB-lite"/>
    </source>
</evidence>
<dbReference type="GO" id="GO:0004674">
    <property type="term" value="F:protein serine/threonine kinase activity"/>
    <property type="evidence" value="ECO:0007669"/>
    <property type="project" value="UniProtKB-KW"/>
</dbReference>
<dbReference type="GO" id="GO:0045324">
    <property type="term" value="P:late endosome to vacuole transport"/>
    <property type="evidence" value="ECO:0007669"/>
    <property type="project" value="EnsemblFungi"/>
</dbReference>
<dbReference type="Pfam" id="PF00069">
    <property type="entry name" value="Pkinase"/>
    <property type="match status" value="1"/>
</dbReference>
<dbReference type="PANTHER" id="PTHR17583:SF0">
    <property type="entry name" value="PHOSPHOINOSITIDE 3-KINASE REGULATORY SUBUNIT 4"/>
    <property type="match status" value="1"/>
</dbReference>
<dbReference type="OrthoDB" id="242910at2759"/>
<dbReference type="Gene3D" id="1.25.10.10">
    <property type="entry name" value="Leucine-rich Repeat Variant"/>
    <property type="match status" value="1"/>
</dbReference>
<evidence type="ECO:0000259" key="10">
    <source>
        <dbReference type="PROSITE" id="PS50011"/>
    </source>
</evidence>
<dbReference type="InterPro" id="IPR045162">
    <property type="entry name" value="Vps15-like"/>
</dbReference>
<dbReference type="GO" id="GO:0045053">
    <property type="term" value="P:protein retention in Golgi apparatus"/>
    <property type="evidence" value="ECO:0007669"/>
    <property type="project" value="EnsemblFungi"/>
</dbReference>
<dbReference type="InterPro" id="IPR008271">
    <property type="entry name" value="Ser/Thr_kinase_AS"/>
</dbReference>
<dbReference type="Pfam" id="PF22956">
    <property type="entry name" value="VPS15-like_hel"/>
    <property type="match status" value="1"/>
</dbReference>
<dbReference type="SUPFAM" id="SSF50978">
    <property type="entry name" value="WD40 repeat-like"/>
    <property type="match status" value="1"/>
</dbReference>
<dbReference type="KEGG" id="vpo:Kpol_1065p32"/>
<dbReference type="GO" id="GO:0032968">
    <property type="term" value="P:positive regulation of transcription elongation by RNA polymerase II"/>
    <property type="evidence" value="ECO:0007669"/>
    <property type="project" value="EnsemblFungi"/>
</dbReference>
<dbReference type="InterPro" id="IPR015943">
    <property type="entry name" value="WD40/YVTN_repeat-like_dom_sf"/>
</dbReference>
<dbReference type="PROSITE" id="PS50011">
    <property type="entry name" value="PROTEIN_KINASE_DOM"/>
    <property type="match status" value="1"/>
</dbReference>
<dbReference type="GO" id="GO:0005524">
    <property type="term" value="F:ATP binding"/>
    <property type="evidence" value="ECO:0007669"/>
    <property type="project" value="UniProtKB-KW"/>
</dbReference>
<dbReference type="InterPro" id="IPR055231">
    <property type="entry name" value="2AA_helical"/>
</dbReference>
<protein>
    <recommendedName>
        <fullName evidence="1">non-specific serine/threonine protein kinase</fullName>
        <ecNumber evidence="1">2.7.11.1</ecNumber>
    </recommendedName>
</protein>
<dbReference type="eggNOG" id="KOG1240">
    <property type="taxonomic scope" value="Eukaryota"/>
</dbReference>
<dbReference type="OMA" id="YNLLCSW"/>
<dbReference type="GO" id="GO:0000011">
    <property type="term" value="P:vacuole inheritance"/>
    <property type="evidence" value="ECO:0007669"/>
    <property type="project" value="EnsemblFungi"/>
</dbReference>
<dbReference type="SUPFAM" id="SSF48371">
    <property type="entry name" value="ARM repeat"/>
    <property type="match status" value="1"/>
</dbReference>
<dbReference type="InterPro" id="IPR016024">
    <property type="entry name" value="ARM-type_fold"/>
</dbReference>